<dbReference type="GeneID" id="4617661"/>
<dbReference type="GO" id="GO:0046952">
    <property type="term" value="P:ketone body catabolic process"/>
    <property type="evidence" value="ECO:0007669"/>
    <property type="project" value="InterPro"/>
</dbReference>
<dbReference type="GO" id="GO:0018729">
    <property type="term" value="F:propionate CoA-transferase activity"/>
    <property type="evidence" value="ECO:0007669"/>
    <property type="project" value="UniProtKB-EC"/>
</dbReference>
<comment type="similarity">
    <text evidence="1">Belongs to the 3-oxoacid CoA-transferase family.</text>
</comment>
<dbReference type="AlphaFoldDB" id="A1RR60"/>
<gene>
    <name evidence="3" type="ordered locus">Pisl_0263</name>
</gene>
<dbReference type="Pfam" id="PF01144">
    <property type="entry name" value="CoA_trans"/>
    <property type="match status" value="1"/>
</dbReference>
<evidence type="ECO:0000313" key="3">
    <source>
        <dbReference type="EMBL" id="ABL87442.1"/>
    </source>
</evidence>
<proteinExistence type="inferred from homology"/>
<dbReference type="InterPro" id="IPR004165">
    <property type="entry name" value="CoA_trans_fam_I"/>
</dbReference>
<dbReference type="STRING" id="384616.Pisl_0263"/>
<dbReference type="PANTHER" id="PTHR43293:SF1">
    <property type="entry name" value="ACETATE COA-TRANSFERASE YDIF"/>
    <property type="match status" value="1"/>
</dbReference>
<keyword evidence="2 3" id="KW-0808">Transferase</keyword>
<evidence type="ECO:0000256" key="2">
    <source>
        <dbReference type="ARBA" id="ARBA00022679"/>
    </source>
</evidence>
<sequence length="544" mass="60193">MIKKFVSAAEAVSKIPDGAVVVISGFNASTAPFYLIDVLLKRYIETGRPKNLFIISDAIPAVPGFGIDKIGKLILENPGQEFVRGFLLPFYGWAPELQKAVMKNLVEAYTWPIGIVTRWLRATAVGIPGVFSRVGLGTFLDPRQDGPYLNDLARERKTVRIDLVEIDGREYLLYKAPKPNVALIRATTADEIGNLSMEQEAIYGSVLSIVEAVKAHPGGLVVAQVLRVVTLGEIHPKHVFVPGPLVDYVVIARRGTEVEKYHWQTASFDLNPVISGDAPYRVVHEPMPLTAEKVVARRVVVELVRLIKNLGRPVIVNLGIGIPALAADVIREERLDDFIHMTVESGPWGGVALTDVDFGAAMGHYAVIPMPEQFILYEGGAIDASSLGFLQIDKEGNVNPAFLPGRMPGPGGFPIIAIGSPRVFFAGGFTAGRREIKVKDCRLVIEEDGAIIKFVNKVYKIVFSGRYAREEGKEVWYITERAVFKLTQNGVELVEVAPGVDVERDIFNKMEFKPIIRRVEEIDRRIFCEQRMGLREEALEIVKK</sequence>
<dbReference type="Proteomes" id="UP000002595">
    <property type="component" value="Chromosome"/>
</dbReference>
<dbReference type="KEGG" id="pis:Pisl_0263"/>
<dbReference type="EMBL" id="CP000504">
    <property type="protein sequence ID" value="ABL87442.1"/>
    <property type="molecule type" value="Genomic_DNA"/>
</dbReference>
<reference evidence="3" key="1">
    <citation type="submission" date="2006-12" db="EMBL/GenBank/DDBJ databases">
        <title>Complete sequence of Pyrobaculum islandicum DSM 4184.</title>
        <authorList>
            <person name="Copeland A."/>
            <person name="Lucas S."/>
            <person name="Lapidus A."/>
            <person name="Barry K."/>
            <person name="Detter J.C."/>
            <person name="Glavina del Rio T."/>
            <person name="Dalin E."/>
            <person name="Tice H."/>
            <person name="Pitluck S."/>
            <person name="Meincke L."/>
            <person name="Brettin T."/>
            <person name="Bruce D."/>
            <person name="Han C."/>
            <person name="Tapia R."/>
            <person name="Gilna P."/>
            <person name="Schmutz J."/>
            <person name="Larimer F."/>
            <person name="Land M."/>
            <person name="Hauser L."/>
            <person name="Kyrpides N."/>
            <person name="Mikhailova N."/>
            <person name="Cozen A.E."/>
            <person name="Fitz-Gibbon S.T."/>
            <person name="House C.H."/>
            <person name="Saltikov C."/>
            <person name="Lowe T."/>
            <person name="Richardson P."/>
        </authorList>
    </citation>
    <scope>NUCLEOTIDE SEQUENCE [LARGE SCALE GENOMIC DNA]</scope>
    <source>
        <strain evidence="3">DSM 4184</strain>
    </source>
</reference>
<evidence type="ECO:0000256" key="1">
    <source>
        <dbReference type="ARBA" id="ARBA00007154"/>
    </source>
</evidence>
<dbReference type="PANTHER" id="PTHR43293">
    <property type="entry name" value="ACETATE COA-TRANSFERASE YDIF"/>
    <property type="match status" value="1"/>
</dbReference>
<organism evidence="3 4">
    <name type="scientific">Pyrobaculum islandicum (strain DSM 4184 / JCM 9189 / GEO3)</name>
    <dbReference type="NCBI Taxonomy" id="384616"/>
    <lineage>
        <taxon>Archaea</taxon>
        <taxon>Thermoproteota</taxon>
        <taxon>Thermoprotei</taxon>
        <taxon>Thermoproteales</taxon>
        <taxon>Thermoproteaceae</taxon>
        <taxon>Pyrobaculum</taxon>
    </lineage>
</organism>
<dbReference type="Gene3D" id="3.40.1080.10">
    <property type="entry name" value="Glutaconate Coenzyme A-transferase"/>
    <property type="match status" value="2"/>
</dbReference>
<dbReference type="eggNOG" id="arCOG01986">
    <property type="taxonomic scope" value="Archaea"/>
</dbReference>
<dbReference type="EC" id="2.8.3.1" evidence="3"/>
<dbReference type="RefSeq" id="WP_011762019.1">
    <property type="nucleotide sequence ID" value="NC_008701.1"/>
</dbReference>
<dbReference type="HOGENOM" id="CLU_026774_4_0_2"/>
<accession>A1RR60</accession>
<protein>
    <submittedName>
        <fullName evidence="3">Propionate CoA-transferase</fullName>
        <ecNumber evidence="3">2.8.3.1</ecNumber>
    </submittedName>
</protein>
<dbReference type="InterPro" id="IPR037171">
    <property type="entry name" value="NagB/RpiA_transferase-like"/>
</dbReference>
<dbReference type="InterPro" id="IPR014388">
    <property type="entry name" value="3-oxoacid_CoA-transferase"/>
</dbReference>
<dbReference type="PIRSF" id="PIRSF000858">
    <property type="entry name" value="SCOT-t"/>
    <property type="match status" value="1"/>
</dbReference>
<dbReference type="SMART" id="SM00882">
    <property type="entry name" value="CoA_trans"/>
    <property type="match status" value="1"/>
</dbReference>
<evidence type="ECO:0000313" key="4">
    <source>
        <dbReference type="Proteomes" id="UP000002595"/>
    </source>
</evidence>
<name>A1RR60_PYRIL</name>
<dbReference type="SUPFAM" id="SSF100950">
    <property type="entry name" value="NagB/RpiA/CoA transferase-like"/>
    <property type="match status" value="2"/>
</dbReference>
<dbReference type="OrthoDB" id="9252at2157"/>
<keyword evidence="4" id="KW-1185">Reference proteome</keyword>